<feature type="domain" description="Glycosyltransferase 2-like" evidence="1">
    <location>
        <begin position="4"/>
        <end position="56"/>
    </location>
</feature>
<keyword evidence="3" id="KW-1185">Reference proteome</keyword>
<dbReference type="Proteomes" id="UP000677117">
    <property type="component" value="Chromosome"/>
</dbReference>
<dbReference type="GO" id="GO:0016757">
    <property type="term" value="F:glycosyltransferase activity"/>
    <property type="evidence" value="ECO:0007669"/>
    <property type="project" value="UniProtKB-KW"/>
</dbReference>
<dbReference type="Pfam" id="PF00535">
    <property type="entry name" value="Glycos_transf_2"/>
    <property type="match status" value="1"/>
</dbReference>
<organism evidence="2 3">
    <name type="scientific">Candidatus Minimicrobia vallesae</name>
    <dbReference type="NCBI Taxonomy" id="2841264"/>
    <lineage>
        <taxon>Bacteria</taxon>
        <taxon>Candidatus Saccharimonadota</taxon>
        <taxon>Candidatus Saccharimonadota incertae sedis</taxon>
        <taxon>Candidatus Minimicrobia</taxon>
    </lineage>
</organism>
<dbReference type="SUPFAM" id="SSF53448">
    <property type="entry name" value="Nucleotide-diphospho-sugar transferases"/>
    <property type="match status" value="1"/>
</dbReference>
<dbReference type="EC" id="2.4.-.-" evidence="2"/>
<accession>A0A8F1MAP8</accession>
<protein>
    <submittedName>
        <fullName evidence="2">Glycosyltransferase</fullName>
        <ecNumber evidence="2">2.4.-.-</ecNumber>
    </submittedName>
</protein>
<proteinExistence type="predicted"/>
<dbReference type="KEGG" id="mvl:KOY49_04740"/>
<keyword evidence="2" id="KW-0328">Glycosyltransferase</keyword>
<dbReference type="InterPro" id="IPR001173">
    <property type="entry name" value="Glyco_trans_2-like"/>
</dbReference>
<evidence type="ECO:0000313" key="3">
    <source>
        <dbReference type="Proteomes" id="UP000677117"/>
    </source>
</evidence>
<dbReference type="EMBL" id="CP076459">
    <property type="protein sequence ID" value="QWQ31422.1"/>
    <property type="molecule type" value="Genomic_DNA"/>
</dbReference>
<evidence type="ECO:0000313" key="2">
    <source>
        <dbReference type="EMBL" id="QWQ31422.1"/>
    </source>
</evidence>
<keyword evidence="2" id="KW-0808">Transferase</keyword>
<reference evidence="2" key="1">
    <citation type="submission" date="2021-06" db="EMBL/GenBank/DDBJ databases">
        <title>An adapted protocol for Saccharibacteria cultivation: two new species join this phylum of Candidate Phyla Radiations.</title>
        <authorList>
            <person name="Ibrahim A."/>
            <person name="Maatouk M."/>
            <person name="Raoult D."/>
            <person name="Bittar F."/>
        </authorList>
    </citation>
    <scope>NUCLEOTIDE SEQUENCE</scope>
    <source>
        <strain evidence="2">IHU2</strain>
    </source>
</reference>
<dbReference type="InterPro" id="IPR029044">
    <property type="entry name" value="Nucleotide-diphossugar_trans"/>
</dbReference>
<evidence type="ECO:0000259" key="1">
    <source>
        <dbReference type="Pfam" id="PF00535"/>
    </source>
</evidence>
<dbReference type="Gene3D" id="3.90.550.10">
    <property type="entry name" value="Spore Coat Polysaccharide Biosynthesis Protein SpsA, Chain A"/>
    <property type="match status" value="1"/>
</dbReference>
<sequence>MRDEISSISKANVKIKRFFLKANRHIAGATNYGIDKARGEYVGLFDHDDVLHPDALFFSNCGEDK</sequence>
<gene>
    <name evidence="2" type="ORF">KOY49_04740</name>
</gene>
<name>A0A8F1MAP8_9BACT</name>
<dbReference type="AlphaFoldDB" id="A0A8F1MAP8"/>